<evidence type="ECO:0000259" key="2">
    <source>
        <dbReference type="Pfam" id="PF11412"/>
    </source>
</evidence>
<keyword evidence="1" id="KW-0732">Signal</keyword>
<feature type="signal peptide" evidence="1">
    <location>
        <begin position="1"/>
        <end position="31"/>
    </location>
</feature>
<gene>
    <name evidence="3" type="ORF">Q9295_13620</name>
</gene>
<dbReference type="Proteomes" id="UP001239680">
    <property type="component" value="Unassembled WGS sequence"/>
</dbReference>
<feature type="chain" id="PRO_5045803026" evidence="1">
    <location>
        <begin position="32"/>
        <end position="279"/>
    </location>
</feature>
<reference evidence="3 4" key="1">
    <citation type="submission" date="2023-08" db="EMBL/GenBank/DDBJ databases">
        <title>Characterization of two Paracoccaceae strains isolated from Phycosphere and proposal of Xinfangfangia lacusdiani sp. nov.</title>
        <authorList>
            <person name="Deng Y."/>
            <person name="Zhang Y.Q."/>
        </authorList>
    </citation>
    <scope>NUCLEOTIDE SEQUENCE [LARGE SCALE GENOMIC DNA]</scope>
    <source>
        <strain evidence="3 4">CPCC 101601</strain>
    </source>
</reference>
<dbReference type="EMBL" id="JAVDBT010000013">
    <property type="protein sequence ID" value="MDQ2067412.1"/>
    <property type="molecule type" value="Genomic_DNA"/>
</dbReference>
<sequence>MTKSILLAAPTATLALLAFLGGQALMSPASAQTSSQEEVLQAQLLPGWQTKNGHHMAGIQIDLAPGWKTYWRSPGDAGIPPHFDWSGSENLKSVQLHWPSPIVFHTNGYQTIGYLGGVVLPVELVAQDPTRPVLLRAKIDLGICEDICMPASVAFEARIAAPGAANPQIRAALDAGPKTARAVGLSDLDCKIEPISDGLRLTARLALPPQGRQETVAFEATNPQIWFSEAQTQRQGNQLIAVTEMVGPSAQPFALDRSSLTLTLISERGSVELRGCPAP</sequence>
<proteinExistence type="predicted"/>
<keyword evidence="4" id="KW-1185">Reference proteome</keyword>
<evidence type="ECO:0000313" key="3">
    <source>
        <dbReference type="EMBL" id="MDQ2067412.1"/>
    </source>
</evidence>
<feature type="domain" description="Thiol:disulfide interchange protein DsbD N-terminal" evidence="2">
    <location>
        <begin position="41"/>
        <end position="154"/>
    </location>
</feature>
<organism evidence="3 4">
    <name type="scientific">Pseudogemmobacter lacusdianii</name>
    <dbReference type="NCBI Taxonomy" id="3069608"/>
    <lineage>
        <taxon>Bacteria</taxon>
        <taxon>Pseudomonadati</taxon>
        <taxon>Pseudomonadota</taxon>
        <taxon>Alphaproteobacteria</taxon>
        <taxon>Rhodobacterales</taxon>
        <taxon>Paracoccaceae</taxon>
        <taxon>Pseudogemmobacter</taxon>
    </lineage>
</organism>
<accession>A0ABU0W0B3</accession>
<dbReference type="Pfam" id="PF11412">
    <property type="entry name" value="DsbD_N"/>
    <property type="match status" value="1"/>
</dbReference>
<name>A0ABU0W0B3_9RHOB</name>
<dbReference type="RefSeq" id="WP_306681118.1">
    <property type="nucleotide sequence ID" value="NZ_JAVDBT010000013.1"/>
</dbReference>
<protein>
    <submittedName>
        <fullName evidence="3">Protein-disulfide reductase DsbD family protein</fullName>
    </submittedName>
</protein>
<evidence type="ECO:0000313" key="4">
    <source>
        <dbReference type="Proteomes" id="UP001239680"/>
    </source>
</evidence>
<dbReference type="InterPro" id="IPR028250">
    <property type="entry name" value="DsbDN"/>
</dbReference>
<comment type="caution">
    <text evidence="3">The sequence shown here is derived from an EMBL/GenBank/DDBJ whole genome shotgun (WGS) entry which is preliminary data.</text>
</comment>
<evidence type="ECO:0000256" key="1">
    <source>
        <dbReference type="SAM" id="SignalP"/>
    </source>
</evidence>